<feature type="region of interest" description="Disordered" evidence="8">
    <location>
        <begin position="1"/>
        <end position="40"/>
    </location>
</feature>
<evidence type="ECO:0000256" key="4">
    <source>
        <dbReference type="ARBA" id="ARBA00022692"/>
    </source>
</evidence>
<dbReference type="InterPro" id="IPR000515">
    <property type="entry name" value="MetI-like"/>
</dbReference>
<keyword evidence="3" id="KW-1003">Cell membrane</keyword>
<dbReference type="Pfam" id="PF00528">
    <property type="entry name" value="BPD_transp_1"/>
    <property type="match status" value="1"/>
</dbReference>
<feature type="transmembrane region" description="Helical" evidence="7">
    <location>
        <begin position="296"/>
        <end position="317"/>
    </location>
</feature>
<feature type="transmembrane region" description="Helical" evidence="7">
    <location>
        <begin position="109"/>
        <end position="130"/>
    </location>
</feature>
<feature type="transmembrane region" description="Helical" evidence="7">
    <location>
        <begin position="142"/>
        <end position="160"/>
    </location>
</feature>
<evidence type="ECO:0000313" key="10">
    <source>
        <dbReference type="EMBL" id="GGC84005.1"/>
    </source>
</evidence>
<evidence type="ECO:0000256" key="6">
    <source>
        <dbReference type="ARBA" id="ARBA00023136"/>
    </source>
</evidence>
<feature type="transmembrane region" description="Helical" evidence="7">
    <location>
        <begin position="191"/>
        <end position="214"/>
    </location>
</feature>
<evidence type="ECO:0000256" key="8">
    <source>
        <dbReference type="SAM" id="MobiDB-lite"/>
    </source>
</evidence>
<evidence type="ECO:0000313" key="11">
    <source>
        <dbReference type="Proteomes" id="UP000619534"/>
    </source>
</evidence>
<proteinExistence type="inferred from homology"/>
<accession>A0ABQ1NS74</accession>
<feature type="compositionally biased region" description="Basic residues" evidence="8">
    <location>
        <begin position="21"/>
        <end position="37"/>
    </location>
</feature>
<dbReference type="Proteomes" id="UP000619534">
    <property type="component" value="Unassembled WGS sequence"/>
</dbReference>
<comment type="subcellular location">
    <subcellularLocation>
        <location evidence="1 7">Cell membrane</location>
        <topology evidence="1 7">Multi-pass membrane protein</topology>
    </subcellularLocation>
</comment>
<dbReference type="InterPro" id="IPR051393">
    <property type="entry name" value="ABC_transporter_permease"/>
</dbReference>
<evidence type="ECO:0000259" key="9">
    <source>
        <dbReference type="PROSITE" id="PS50928"/>
    </source>
</evidence>
<gene>
    <name evidence="10" type="primary">yesP</name>
    <name evidence="10" type="ORF">GCM10007216_13300</name>
</gene>
<dbReference type="PANTHER" id="PTHR30193:SF1">
    <property type="entry name" value="ABC TRANSPORTER PERMEASE PROTEIN YESP-RELATED"/>
    <property type="match status" value="1"/>
</dbReference>
<keyword evidence="6 7" id="KW-0472">Membrane</keyword>
<comment type="similarity">
    <text evidence="7">Belongs to the binding-protein-dependent transport system permease family.</text>
</comment>
<dbReference type="Gene3D" id="1.10.3720.10">
    <property type="entry name" value="MetI-like"/>
    <property type="match status" value="1"/>
</dbReference>
<dbReference type="SUPFAM" id="SSF160964">
    <property type="entry name" value="MalF N-terminal region-like"/>
    <property type="match status" value="1"/>
</dbReference>
<name>A0ABQ1NS74_9BACI</name>
<feature type="transmembrane region" description="Helical" evidence="7">
    <location>
        <begin position="263"/>
        <end position="284"/>
    </location>
</feature>
<dbReference type="PANTHER" id="PTHR30193">
    <property type="entry name" value="ABC TRANSPORTER PERMEASE PROTEIN"/>
    <property type="match status" value="1"/>
</dbReference>
<dbReference type="PROSITE" id="PS50928">
    <property type="entry name" value="ABC_TM1"/>
    <property type="match status" value="1"/>
</dbReference>
<evidence type="ECO:0000256" key="2">
    <source>
        <dbReference type="ARBA" id="ARBA00022448"/>
    </source>
</evidence>
<sequence length="331" mass="37407">MLPEKEVKQTVPLESSQSKDKGKKPVRMFQPQKKKPKVKSDNQNFTGYMFISPFLIGLFALTLFPILYSLYLSFTDYDLMGTPNWIGMDNYVRMFTNDPTFWTSMKVTFFYAGVAVPFRLVFALLVALALNKIVEMAGLYRTLLYLPSVVGGSIAIAIMWRQLFGNEGAINSILAGLGLPTHPWLGDPDTAIWTLIILYGWQFGSSMLIFLAGLRNIPKTYYEASSVDGASPLRQFFIITLPLLTPVILFNTIMQVIQGFMAFTPSFVVTNGGPVNSTLLYVLYMYERAFEYFDMGYASAMAWVMLIIIAIFTALIFKSSEHWVHYEGDSK</sequence>
<dbReference type="InterPro" id="IPR035906">
    <property type="entry name" value="MetI-like_sf"/>
</dbReference>
<evidence type="ECO:0000256" key="5">
    <source>
        <dbReference type="ARBA" id="ARBA00022989"/>
    </source>
</evidence>
<keyword evidence="5 7" id="KW-1133">Transmembrane helix</keyword>
<dbReference type="CDD" id="cd06261">
    <property type="entry name" value="TM_PBP2"/>
    <property type="match status" value="1"/>
</dbReference>
<evidence type="ECO:0000256" key="3">
    <source>
        <dbReference type="ARBA" id="ARBA00022475"/>
    </source>
</evidence>
<comment type="caution">
    <text evidence="10">The sequence shown here is derived from an EMBL/GenBank/DDBJ whole genome shotgun (WGS) entry which is preliminary data.</text>
</comment>
<keyword evidence="11" id="KW-1185">Reference proteome</keyword>
<reference evidence="11" key="1">
    <citation type="journal article" date="2019" name="Int. J. Syst. Evol. Microbiol.">
        <title>The Global Catalogue of Microorganisms (GCM) 10K type strain sequencing project: providing services to taxonomists for standard genome sequencing and annotation.</title>
        <authorList>
            <consortium name="The Broad Institute Genomics Platform"/>
            <consortium name="The Broad Institute Genome Sequencing Center for Infectious Disease"/>
            <person name="Wu L."/>
            <person name="Ma J."/>
        </authorList>
    </citation>
    <scope>NUCLEOTIDE SEQUENCE [LARGE SCALE GENOMIC DNA]</scope>
    <source>
        <strain evidence="11">CCM 7282</strain>
    </source>
</reference>
<protein>
    <submittedName>
        <fullName evidence="10">ABC transporter permease protein YesP</fullName>
    </submittedName>
</protein>
<feature type="domain" description="ABC transmembrane type-1" evidence="9">
    <location>
        <begin position="105"/>
        <end position="316"/>
    </location>
</feature>
<feature type="transmembrane region" description="Helical" evidence="7">
    <location>
        <begin position="235"/>
        <end position="257"/>
    </location>
</feature>
<evidence type="ECO:0000256" key="1">
    <source>
        <dbReference type="ARBA" id="ARBA00004651"/>
    </source>
</evidence>
<organism evidence="10 11">
    <name type="scientific">Thalassobacillus devorans</name>
    <dbReference type="NCBI Taxonomy" id="279813"/>
    <lineage>
        <taxon>Bacteria</taxon>
        <taxon>Bacillati</taxon>
        <taxon>Bacillota</taxon>
        <taxon>Bacilli</taxon>
        <taxon>Bacillales</taxon>
        <taxon>Bacillaceae</taxon>
        <taxon>Thalassobacillus</taxon>
    </lineage>
</organism>
<keyword evidence="4 7" id="KW-0812">Transmembrane</keyword>
<dbReference type="SUPFAM" id="SSF161098">
    <property type="entry name" value="MetI-like"/>
    <property type="match status" value="1"/>
</dbReference>
<evidence type="ECO:0000256" key="7">
    <source>
        <dbReference type="RuleBase" id="RU363032"/>
    </source>
</evidence>
<keyword evidence="2 7" id="KW-0813">Transport</keyword>
<dbReference type="EMBL" id="BMCJ01000002">
    <property type="protein sequence ID" value="GGC84005.1"/>
    <property type="molecule type" value="Genomic_DNA"/>
</dbReference>
<feature type="transmembrane region" description="Helical" evidence="7">
    <location>
        <begin position="45"/>
        <end position="71"/>
    </location>
</feature>